<reference evidence="3" key="2">
    <citation type="submission" date="2021-04" db="EMBL/GenBank/DDBJ databases">
        <authorList>
            <person name="Liu J."/>
        </authorList>
    </citation>
    <scope>NUCLEOTIDE SEQUENCE</scope>
    <source>
        <strain evidence="3">BAD-6</strain>
    </source>
</reference>
<evidence type="ECO:0000259" key="2">
    <source>
        <dbReference type="SMART" id="SM00646"/>
    </source>
</evidence>
<dbReference type="PANTHER" id="PTHR30404">
    <property type="entry name" value="N-ACETYLMURAMOYL-L-ALANINE AMIDASE"/>
    <property type="match status" value="1"/>
</dbReference>
<evidence type="ECO:0000313" key="4">
    <source>
        <dbReference type="Proteomes" id="UP000675664"/>
    </source>
</evidence>
<dbReference type="CDD" id="cd02696">
    <property type="entry name" value="MurNAc-LAA"/>
    <property type="match status" value="1"/>
</dbReference>
<dbReference type="Gene3D" id="3.40.630.40">
    <property type="entry name" value="Zn-dependent exopeptidases"/>
    <property type="match status" value="1"/>
</dbReference>
<dbReference type="Proteomes" id="UP000675664">
    <property type="component" value="Unassembled WGS sequence"/>
</dbReference>
<accession>A0A8J8B0N4</accession>
<keyword evidence="1" id="KW-0378">Hydrolase</keyword>
<dbReference type="PANTHER" id="PTHR30404:SF0">
    <property type="entry name" value="N-ACETYLMURAMOYL-L-ALANINE AMIDASE AMIC"/>
    <property type="match status" value="1"/>
</dbReference>
<dbReference type="SUPFAM" id="SSF53187">
    <property type="entry name" value="Zn-dependent exopeptidases"/>
    <property type="match status" value="1"/>
</dbReference>
<dbReference type="InterPro" id="IPR002508">
    <property type="entry name" value="MurNAc-LAA_cat"/>
</dbReference>
<dbReference type="Pfam" id="PF01520">
    <property type="entry name" value="Amidase_3"/>
    <property type="match status" value="1"/>
</dbReference>
<comment type="caution">
    <text evidence="3">The sequence shown here is derived from an EMBL/GenBank/DDBJ whole genome shotgun (WGS) entry which is preliminary data.</text>
</comment>
<keyword evidence="4" id="KW-1185">Reference proteome</keyword>
<dbReference type="GO" id="GO:0030288">
    <property type="term" value="C:outer membrane-bounded periplasmic space"/>
    <property type="evidence" value="ECO:0007669"/>
    <property type="project" value="TreeGrafter"/>
</dbReference>
<dbReference type="EMBL" id="JAGSND010000002">
    <property type="protein sequence ID" value="MBR0596962.1"/>
    <property type="molecule type" value="Genomic_DNA"/>
</dbReference>
<evidence type="ECO:0000256" key="1">
    <source>
        <dbReference type="ARBA" id="ARBA00022801"/>
    </source>
</evidence>
<dbReference type="RefSeq" id="WP_227017094.1">
    <property type="nucleotide sequence ID" value="NZ_JAGSND010000002.1"/>
</dbReference>
<sequence length="226" mass="25017">MLVCLDPGHGKSTAGKRSFDSSFFEYEFNRAIASKIAAHLIRHGVKVLITASGDEDVPLTSRCSIANQAKADIFVSIHANAYGTNWNSANGWESYIYKGSTKGLSLAKSIEIESIPFLGLKNRGIKTDALTVTSKTTMPAVLIEHGFYTNLEELKLLKSDNFQKRCSQADARGILKYFGILWQEEASPAADYKLLYQNALSKLEAAELLSLQLQDKLKQIEKILHT</sequence>
<dbReference type="GO" id="GO:0009253">
    <property type="term" value="P:peptidoglycan catabolic process"/>
    <property type="evidence" value="ECO:0007669"/>
    <property type="project" value="InterPro"/>
</dbReference>
<organism evidence="3 4">
    <name type="scientific">Sinanaerobacter chloroacetimidivorans</name>
    <dbReference type="NCBI Taxonomy" id="2818044"/>
    <lineage>
        <taxon>Bacteria</taxon>
        <taxon>Bacillati</taxon>
        <taxon>Bacillota</taxon>
        <taxon>Clostridia</taxon>
        <taxon>Peptostreptococcales</taxon>
        <taxon>Anaerovoracaceae</taxon>
        <taxon>Sinanaerobacter</taxon>
    </lineage>
</organism>
<evidence type="ECO:0000313" key="3">
    <source>
        <dbReference type="EMBL" id="MBR0596962.1"/>
    </source>
</evidence>
<dbReference type="AlphaFoldDB" id="A0A8J8B0N4"/>
<dbReference type="InterPro" id="IPR050695">
    <property type="entry name" value="N-acetylmuramoyl_amidase_3"/>
</dbReference>
<name>A0A8J8B0N4_9FIRM</name>
<reference evidence="3" key="1">
    <citation type="submission" date="2021-04" db="EMBL/GenBank/DDBJ databases">
        <title>Sinoanaerobacter chloroacetimidivorans sp. nov., an obligate anaerobic bacterium isolated from anaerobic sludge.</title>
        <authorList>
            <person name="Bao Y."/>
        </authorList>
    </citation>
    <scope>NUCLEOTIDE SEQUENCE</scope>
    <source>
        <strain evidence="3">BAD-6</strain>
    </source>
</reference>
<proteinExistence type="predicted"/>
<feature type="domain" description="MurNAc-LAA" evidence="2">
    <location>
        <begin position="63"/>
        <end position="175"/>
    </location>
</feature>
<gene>
    <name evidence="3" type="ORF">KCX82_03675</name>
</gene>
<dbReference type="SMART" id="SM00646">
    <property type="entry name" value="Ami_3"/>
    <property type="match status" value="1"/>
</dbReference>
<protein>
    <submittedName>
        <fullName evidence="3">N-acetylmuramoyl-L-alanine amidase</fullName>
    </submittedName>
</protein>
<dbReference type="GO" id="GO:0008745">
    <property type="term" value="F:N-acetylmuramoyl-L-alanine amidase activity"/>
    <property type="evidence" value="ECO:0007669"/>
    <property type="project" value="InterPro"/>
</dbReference>